<dbReference type="InterPro" id="IPR029060">
    <property type="entry name" value="PIN-like_dom_sf"/>
</dbReference>
<dbReference type="AlphaFoldDB" id="A0A3E1R7X7"/>
<dbReference type="EC" id="3.1.-.-" evidence="8"/>
<comment type="cofactor">
    <cofactor evidence="1 8">
        <name>Mg(2+)</name>
        <dbReference type="ChEBI" id="CHEBI:18420"/>
    </cofactor>
</comment>
<accession>A0A3E1R7X7</accession>
<dbReference type="HAMAP" id="MF_00265">
    <property type="entry name" value="VapC_Nob1"/>
    <property type="match status" value="1"/>
</dbReference>
<name>A0A3E1R7X7_9BURK</name>
<dbReference type="GO" id="GO:0016787">
    <property type="term" value="F:hydrolase activity"/>
    <property type="evidence" value="ECO:0007669"/>
    <property type="project" value="UniProtKB-KW"/>
</dbReference>
<dbReference type="RefSeq" id="WP_117179616.1">
    <property type="nucleotide sequence ID" value="NZ_QFZK01000016.1"/>
</dbReference>
<dbReference type="OrthoDB" id="9796690at2"/>
<evidence type="ECO:0000256" key="8">
    <source>
        <dbReference type="HAMAP-Rule" id="MF_00265"/>
    </source>
</evidence>
<dbReference type="GO" id="GO:0004540">
    <property type="term" value="F:RNA nuclease activity"/>
    <property type="evidence" value="ECO:0007669"/>
    <property type="project" value="InterPro"/>
</dbReference>
<dbReference type="InterPro" id="IPR050556">
    <property type="entry name" value="Type_II_TA_system_RNase"/>
</dbReference>
<dbReference type="InterPro" id="IPR002716">
    <property type="entry name" value="PIN_dom"/>
</dbReference>
<evidence type="ECO:0000256" key="2">
    <source>
        <dbReference type="ARBA" id="ARBA00022649"/>
    </source>
</evidence>
<dbReference type="EMBL" id="QFZK01000016">
    <property type="protein sequence ID" value="RFO95466.1"/>
    <property type="molecule type" value="Genomic_DNA"/>
</dbReference>
<evidence type="ECO:0000259" key="9">
    <source>
        <dbReference type="Pfam" id="PF01850"/>
    </source>
</evidence>
<keyword evidence="4 8" id="KW-0479">Metal-binding</keyword>
<comment type="caution">
    <text evidence="10">The sequence shown here is derived from an EMBL/GenBank/DDBJ whole genome shotgun (WGS) entry which is preliminary data.</text>
</comment>
<evidence type="ECO:0000256" key="1">
    <source>
        <dbReference type="ARBA" id="ARBA00001946"/>
    </source>
</evidence>
<evidence type="ECO:0000313" key="11">
    <source>
        <dbReference type="Proteomes" id="UP000260665"/>
    </source>
</evidence>
<feature type="binding site" evidence="8">
    <location>
        <position position="8"/>
    </location>
    <ligand>
        <name>Mg(2+)</name>
        <dbReference type="ChEBI" id="CHEBI:18420"/>
    </ligand>
</feature>
<dbReference type="GO" id="GO:0000287">
    <property type="term" value="F:magnesium ion binding"/>
    <property type="evidence" value="ECO:0007669"/>
    <property type="project" value="UniProtKB-UniRule"/>
</dbReference>
<comment type="function">
    <text evidence="8">Toxic component of a toxin-antitoxin (TA) system. An RNase.</text>
</comment>
<dbReference type="Gene3D" id="3.40.50.1010">
    <property type="entry name" value="5'-nuclease"/>
    <property type="match status" value="1"/>
</dbReference>
<sequence>MTARYLVDSNILSYFIRGGYAHLHARMGEELARQSVVTSSICRAELRFGQSGLGAQDKRQRMIDLCLLQVPALPWTDAVADTYGPLAQKLRQKGRPIGAMDTLIAAHALAEGLVLVSHNTRHFEDIEGLLLEDWALPQP</sequence>
<feature type="binding site" evidence="8">
    <location>
        <position position="101"/>
    </location>
    <ligand>
        <name>Mg(2+)</name>
        <dbReference type="ChEBI" id="CHEBI:18420"/>
    </ligand>
</feature>
<proteinExistence type="inferred from homology"/>
<dbReference type="Pfam" id="PF01850">
    <property type="entry name" value="PIN"/>
    <property type="match status" value="1"/>
</dbReference>
<keyword evidence="2 8" id="KW-1277">Toxin-antitoxin system</keyword>
<comment type="similarity">
    <text evidence="7 8">Belongs to the PINc/VapC protein family.</text>
</comment>
<dbReference type="SUPFAM" id="SSF88723">
    <property type="entry name" value="PIN domain-like"/>
    <property type="match status" value="1"/>
</dbReference>
<keyword evidence="6 8" id="KW-0460">Magnesium</keyword>
<keyword evidence="5 8" id="KW-0378">Hydrolase</keyword>
<evidence type="ECO:0000313" key="10">
    <source>
        <dbReference type="EMBL" id="RFO95466.1"/>
    </source>
</evidence>
<gene>
    <name evidence="8" type="primary">vapC</name>
    <name evidence="10" type="ORF">DIC66_18425</name>
</gene>
<evidence type="ECO:0000256" key="4">
    <source>
        <dbReference type="ARBA" id="ARBA00022723"/>
    </source>
</evidence>
<dbReference type="Proteomes" id="UP000260665">
    <property type="component" value="Unassembled WGS sequence"/>
</dbReference>
<dbReference type="InterPro" id="IPR022907">
    <property type="entry name" value="VapC_family"/>
</dbReference>
<feature type="domain" description="PIN" evidence="9">
    <location>
        <begin position="5"/>
        <end position="127"/>
    </location>
</feature>
<evidence type="ECO:0000256" key="6">
    <source>
        <dbReference type="ARBA" id="ARBA00022842"/>
    </source>
</evidence>
<organism evidence="10 11">
    <name type="scientific">Rhodoferax lacus</name>
    <dbReference type="NCBI Taxonomy" id="2184758"/>
    <lineage>
        <taxon>Bacteria</taxon>
        <taxon>Pseudomonadati</taxon>
        <taxon>Pseudomonadota</taxon>
        <taxon>Betaproteobacteria</taxon>
        <taxon>Burkholderiales</taxon>
        <taxon>Comamonadaceae</taxon>
        <taxon>Rhodoferax</taxon>
    </lineage>
</organism>
<dbReference type="GO" id="GO:0090729">
    <property type="term" value="F:toxin activity"/>
    <property type="evidence" value="ECO:0007669"/>
    <property type="project" value="UniProtKB-KW"/>
</dbReference>
<dbReference type="PANTHER" id="PTHR33653">
    <property type="entry name" value="RIBONUCLEASE VAPC2"/>
    <property type="match status" value="1"/>
</dbReference>
<evidence type="ECO:0000256" key="5">
    <source>
        <dbReference type="ARBA" id="ARBA00022801"/>
    </source>
</evidence>
<keyword evidence="3 8" id="KW-0540">Nuclease</keyword>
<dbReference type="CDD" id="cd09881">
    <property type="entry name" value="PIN_VapC4-5_FitB-like"/>
    <property type="match status" value="1"/>
</dbReference>
<keyword evidence="8" id="KW-0800">Toxin</keyword>
<reference evidence="10 11" key="1">
    <citation type="submission" date="2018-05" db="EMBL/GenBank/DDBJ databases">
        <title>Rhodoferax soyangensis sp.nov., isolated from an oligotrophic freshwater lake.</title>
        <authorList>
            <person name="Park M."/>
        </authorList>
    </citation>
    <scope>NUCLEOTIDE SEQUENCE [LARGE SCALE GENOMIC DNA]</scope>
    <source>
        <strain evidence="10 11">IMCC26218</strain>
    </source>
</reference>
<protein>
    <recommendedName>
        <fullName evidence="8">Ribonuclease VapC</fullName>
        <shortName evidence="8">RNase VapC</shortName>
        <ecNumber evidence="8">3.1.-.-</ecNumber>
    </recommendedName>
    <alternativeName>
        <fullName evidence="8">Toxin VapC</fullName>
    </alternativeName>
</protein>
<keyword evidence="11" id="KW-1185">Reference proteome</keyword>
<evidence type="ECO:0000256" key="7">
    <source>
        <dbReference type="ARBA" id="ARBA00038093"/>
    </source>
</evidence>
<evidence type="ECO:0000256" key="3">
    <source>
        <dbReference type="ARBA" id="ARBA00022722"/>
    </source>
</evidence>
<dbReference type="PANTHER" id="PTHR33653:SF1">
    <property type="entry name" value="RIBONUCLEASE VAPC2"/>
    <property type="match status" value="1"/>
</dbReference>